<dbReference type="EMBL" id="CAJNOR010000516">
    <property type="protein sequence ID" value="CAF0936741.1"/>
    <property type="molecule type" value="Genomic_DNA"/>
</dbReference>
<dbReference type="PANTHER" id="PTHR46580:SF4">
    <property type="entry name" value="ATP_GTP-BINDING PROTEIN"/>
    <property type="match status" value="1"/>
</dbReference>
<reference evidence="2" key="1">
    <citation type="submission" date="2021-02" db="EMBL/GenBank/DDBJ databases">
        <authorList>
            <person name="Nowell W R."/>
        </authorList>
    </citation>
    <scope>NUCLEOTIDE SEQUENCE</scope>
</reference>
<protein>
    <submittedName>
        <fullName evidence="2">Uncharacterized protein</fullName>
    </submittedName>
</protein>
<evidence type="ECO:0000313" key="2">
    <source>
        <dbReference type="EMBL" id="CAF0936741.1"/>
    </source>
</evidence>
<dbReference type="PANTHER" id="PTHR46580">
    <property type="entry name" value="SENSOR KINASE-RELATED"/>
    <property type="match status" value="1"/>
</dbReference>
<organism evidence="2 3">
    <name type="scientific">Adineta ricciae</name>
    <name type="common">Rotifer</name>
    <dbReference type="NCBI Taxonomy" id="249248"/>
    <lineage>
        <taxon>Eukaryota</taxon>
        <taxon>Metazoa</taxon>
        <taxon>Spiralia</taxon>
        <taxon>Gnathifera</taxon>
        <taxon>Rotifera</taxon>
        <taxon>Eurotatoria</taxon>
        <taxon>Bdelloidea</taxon>
        <taxon>Adinetida</taxon>
        <taxon>Adinetidae</taxon>
        <taxon>Adineta</taxon>
    </lineage>
</organism>
<dbReference type="Gene3D" id="2.130.10.130">
    <property type="entry name" value="Integrin alpha, N-terminal"/>
    <property type="match status" value="1"/>
</dbReference>
<evidence type="ECO:0000256" key="1">
    <source>
        <dbReference type="SAM" id="Phobius"/>
    </source>
</evidence>
<name>A0A814C4D4_ADIRI</name>
<dbReference type="SUPFAM" id="SSF69318">
    <property type="entry name" value="Integrin alpha N-terminal domain"/>
    <property type="match status" value="1"/>
</dbReference>
<comment type="caution">
    <text evidence="2">The sequence shown here is derived from an EMBL/GenBank/DDBJ whole genome shotgun (WGS) entry which is preliminary data.</text>
</comment>
<feature type="transmembrane region" description="Helical" evidence="1">
    <location>
        <begin position="1235"/>
        <end position="1257"/>
    </location>
</feature>
<keyword evidence="1" id="KW-0812">Transmembrane</keyword>
<keyword evidence="3" id="KW-1185">Reference proteome</keyword>
<feature type="transmembrane region" description="Helical" evidence="1">
    <location>
        <begin position="287"/>
        <end position="308"/>
    </location>
</feature>
<dbReference type="InterPro" id="IPR028994">
    <property type="entry name" value="Integrin_alpha_N"/>
</dbReference>
<sequence length="1646" mass="191891">MYPICSSYFIEQEWIKSLYFENASQYGVWDFRTTAYSQFEILSKFCLLSKEILNEIRLDINKTKLVTFSVHSEKEIEIEINRKIDFLNKSMSYRIISFLHYLKNTIQTHRFTSSLNTNSMILTRESEDDDDDQFLKLESHDVSYDSNKGHKICSKYNSLINATVSSVNYETILPLVRTRMKPMVNSTIINGFYTGCTPLDAILHSTLDCLYDITCLQLLLKYFPNLKKINFNPNSSILTSEYEYISINESLNNLFIKNWSKNINYFKYFNECSPLSCSYSMKERTELSYSITLFISLYSGLIIILRLVSSFTIDFITKLRFFFQKTKSKFKNENSPHRRIRKVTLRSSWNILSTQLFLVYDHIVFFLLSGSICVLCLFTSLNDEILTITVRNISIIEYKSLEIRYSNTLRCPCLNKGIMYKNFLSISPRFHQICSSGFVNDYWIYLLKEGVNSVVYNDWRNGAYAQFQLLRDFCKLADETIDDSIKRYLSQLFISSSIINQNDFNKQINSSLNQFYKSISFHFQLMINISQLLMQIDQFYTSAYGAAGYESGINLIQIDKFDATIKNKTINFQFLLNGIQEIDSNKLSCICATNPNCEMSSVIYSFGLATNPNNGKIPAHNISGWIHRCTHMNSLLYSTLECFYEDSECFPFVLRHLDKQLENVHFSLSNSIEPLISNQNLSQFSPNTTISNIFKEIMIEEWNISLFYDLFYKECSPIHCTYSKKVRKENFLGVIIILISMINGIMVSLRILTPRLILFSFKLLEILSKKKRKRRIQQNRSNRIKRFLENLLKLFVKTLFELNIFSSRDFGYDTDRLISIKYGQWATRLYMFSFIFTITILFFYTNIQSRIVTKNFDKPDLNSYEKLRESYGNKLQCLCSKIASTYNDSLKIETRFHPICSSQFIAEEWRISLTNGLISNLSIYHERDYRRFLSAHLQYLQGLCQISQNVVYNSINELLSSLLITIELLSKENFENRLNVLIEQSQSNSPILLSYFLSMTRIINHGNAFLSTYGTNFLYKTRINRNPRSYLYTESITYDNQCSCGMFSNCTSQAYFLEENSSFPIKGMKMGCTPSESFLESTLECFYDQSCLNLIYQYTNLSNSSIALNTSIDFLPNLTINELIHHSFIKQWLNITNYSSYYNICSPSICSYTSLERFNFLYIITLFLSLQGGLTLVFKWISPKIIQIIFTIYNYYKTKRNSIYPIVILSNNINIQTRERQISENTRIVLSIQNYLKIILLFIFLIGILIIFSIYYAKTISTKNGIADNTTAIIMSTSSTISDSFCELEFEEISMNISCNETNFRFLISTGHFNKDNSIDIIYLCDNLLNSKIFILFGNNNGTFQKAIINSFENINEINHMNINDFNNDNQSDILLIYNMNMKSYLIVLQGNTNGRFEKSFIPVALKNDPQKISVNHLNNDKILDIIMIMPVEENIYVMFGNSNGSFSLKYVLFTALYCELTDLVVGHVNYDEFVDIIVYDGKSSHIYVFFGTSNGTFLVQKSFFTSIDSGLNYISIDYLNNNNIVFLYQWKDIIYMTYQYNNNRFIRNHKIILESIEKLISVLMIDINHDNHSDIIGLSRSHGIYGLFSYENGQFNSQKIYAKEIESYFVSLLINDINNDNYQDMITVDRQTMSIYILLNKNNCL</sequence>
<feature type="transmembrane region" description="Helical" evidence="1">
    <location>
        <begin position="356"/>
        <end position="381"/>
    </location>
</feature>
<proteinExistence type="predicted"/>
<feature type="transmembrane region" description="Helical" evidence="1">
    <location>
        <begin position="829"/>
        <end position="847"/>
    </location>
</feature>
<dbReference type="Proteomes" id="UP000663828">
    <property type="component" value="Unassembled WGS sequence"/>
</dbReference>
<keyword evidence="1" id="KW-0472">Membrane</keyword>
<keyword evidence="1" id="KW-1133">Transmembrane helix</keyword>
<evidence type="ECO:0000313" key="3">
    <source>
        <dbReference type="Proteomes" id="UP000663828"/>
    </source>
</evidence>
<accession>A0A814C4D4</accession>
<gene>
    <name evidence="2" type="ORF">XAT740_LOCUS9887</name>
</gene>
<feature type="transmembrane region" description="Helical" evidence="1">
    <location>
        <begin position="731"/>
        <end position="752"/>
    </location>
</feature>